<organism evidence="3">
    <name type="scientific">Petromyces alliaceus</name>
    <name type="common">Aspergillus alliaceus</name>
    <dbReference type="NCBI Taxonomy" id="209559"/>
    <lineage>
        <taxon>Eukaryota</taxon>
        <taxon>Fungi</taxon>
        <taxon>Dikarya</taxon>
        <taxon>Ascomycota</taxon>
        <taxon>Pezizomycotina</taxon>
        <taxon>Eurotiomycetes</taxon>
        <taxon>Eurotiomycetidae</taxon>
        <taxon>Eurotiales</taxon>
        <taxon>Aspergillaceae</taxon>
        <taxon>Aspergillus</taxon>
        <taxon>Aspergillus subgen. Circumdati</taxon>
    </lineage>
</organism>
<evidence type="ECO:0000256" key="1">
    <source>
        <dbReference type="SAM" id="MobiDB-lite"/>
    </source>
</evidence>
<proteinExistence type="predicted"/>
<protein>
    <submittedName>
        <fullName evidence="3">Uncharacterized protein</fullName>
    </submittedName>
</protein>
<name>A0A5N7C2N6_PETAA</name>
<feature type="region of interest" description="Disordered" evidence="1">
    <location>
        <begin position="397"/>
        <end position="418"/>
    </location>
</feature>
<keyword evidence="2" id="KW-0472">Membrane</keyword>
<evidence type="ECO:0000256" key="2">
    <source>
        <dbReference type="SAM" id="Phobius"/>
    </source>
</evidence>
<dbReference type="Proteomes" id="UP000326877">
    <property type="component" value="Unassembled WGS sequence"/>
</dbReference>
<feature type="transmembrane region" description="Helical" evidence="2">
    <location>
        <begin position="12"/>
        <end position="36"/>
    </location>
</feature>
<gene>
    <name evidence="3" type="ORF">BDV23DRAFT_185432</name>
</gene>
<feature type="transmembrane region" description="Helical" evidence="2">
    <location>
        <begin position="128"/>
        <end position="154"/>
    </location>
</feature>
<sequence length="450" mass="49534">MNFTVAWPSLHFLIGGASFVLTTIVTLLDGLCLRSFKHLSSNIRSIESAVLVLNVVSCVALAVATLSRTTDTKNDNIGQSSGWRRRVYCVTVVYLAVAIGVTAGGIAWSTAQVMTESKRMPLSSSQRLLMIIRTVIWAIFVLAQGLLGGLLLMMTLAKQMSRSRCSSSLSHDLETLQEQLVVDYRQGSAKSQLITESRKNSADQKWSCDGLTTTQPSTASLISKRYSGRTLYQQDSKHSSLELYPPLSYPECVVMRGKVGHCPNKHDSCPAGTVRDAGLRKAQENVPEIKCSLDTLRRQSSLRRSTDTWNSLQSEVPSRSAPPKVQLSDESNIHPLFRSNSPTPPPTAMPGTTVIASPAAGQTISIKALYRMRSTHSLQSYIPRSRSPLFERIDQADEAVRPKQGPAHSRGGLNRDQSSTIPSFVIAADLRRSITQYEKRYELIETPHES</sequence>
<evidence type="ECO:0000313" key="3">
    <source>
        <dbReference type="EMBL" id="KAE8388355.1"/>
    </source>
</evidence>
<feature type="region of interest" description="Disordered" evidence="1">
    <location>
        <begin position="300"/>
        <end position="356"/>
    </location>
</feature>
<dbReference type="EMBL" id="ML735279">
    <property type="protein sequence ID" value="KAE8388355.1"/>
    <property type="molecule type" value="Genomic_DNA"/>
</dbReference>
<feature type="transmembrane region" description="Helical" evidence="2">
    <location>
        <begin position="48"/>
        <end position="66"/>
    </location>
</feature>
<accession>A0A5N7C2N6</accession>
<dbReference type="OrthoDB" id="4188781at2759"/>
<keyword evidence="2" id="KW-1133">Transmembrane helix</keyword>
<dbReference type="AlphaFoldDB" id="A0A5N7C2N6"/>
<feature type="transmembrane region" description="Helical" evidence="2">
    <location>
        <begin position="87"/>
        <end position="108"/>
    </location>
</feature>
<keyword evidence="2" id="KW-0812">Transmembrane</keyword>
<reference evidence="3" key="1">
    <citation type="submission" date="2019-04" db="EMBL/GenBank/DDBJ databases">
        <title>Friends and foes A comparative genomics studyof 23 Aspergillus species from section Flavi.</title>
        <authorList>
            <consortium name="DOE Joint Genome Institute"/>
            <person name="Kjaerbolling I."/>
            <person name="Vesth T."/>
            <person name="Frisvad J.C."/>
            <person name="Nybo J.L."/>
            <person name="Theobald S."/>
            <person name="Kildgaard S."/>
            <person name="Isbrandt T."/>
            <person name="Kuo A."/>
            <person name="Sato A."/>
            <person name="Lyhne E.K."/>
            <person name="Kogle M.E."/>
            <person name="Wiebenga A."/>
            <person name="Kun R.S."/>
            <person name="Lubbers R.J."/>
            <person name="Makela M.R."/>
            <person name="Barry K."/>
            <person name="Chovatia M."/>
            <person name="Clum A."/>
            <person name="Daum C."/>
            <person name="Haridas S."/>
            <person name="He G."/>
            <person name="LaButti K."/>
            <person name="Lipzen A."/>
            <person name="Mondo S."/>
            <person name="Riley R."/>
            <person name="Salamov A."/>
            <person name="Simmons B.A."/>
            <person name="Magnuson J.K."/>
            <person name="Henrissat B."/>
            <person name="Mortensen U.H."/>
            <person name="Larsen T.O."/>
            <person name="Devries R.P."/>
            <person name="Grigoriev I.V."/>
            <person name="Machida M."/>
            <person name="Baker S.E."/>
            <person name="Andersen M.R."/>
        </authorList>
    </citation>
    <scope>NUCLEOTIDE SEQUENCE [LARGE SCALE GENOMIC DNA]</scope>
    <source>
        <strain evidence="3">IBT 14317</strain>
    </source>
</reference>